<gene>
    <name evidence="2" type="ORF">PIB30_039178</name>
</gene>
<protein>
    <submittedName>
        <fullName evidence="2">Uncharacterized protein</fullName>
    </submittedName>
</protein>
<evidence type="ECO:0000256" key="1">
    <source>
        <dbReference type="SAM" id="MobiDB-lite"/>
    </source>
</evidence>
<keyword evidence="3" id="KW-1185">Reference proteome</keyword>
<evidence type="ECO:0000313" key="3">
    <source>
        <dbReference type="Proteomes" id="UP001341840"/>
    </source>
</evidence>
<evidence type="ECO:0000313" key="2">
    <source>
        <dbReference type="EMBL" id="MED6195574.1"/>
    </source>
</evidence>
<dbReference type="EMBL" id="JASCZI010211654">
    <property type="protein sequence ID" value="MED6195574.1"/>
    <property type="molecule type" value="Genomic_DNA"/>
</dbReference>
<feature type="region of interest" description="Disordered" evidence="1">
    <location>
        <begin position="20"/>
        <end position="39"/>
    </location>
</feature>
<dbReference type="Proteomes" id="UP001341840">
    <property type="component" value="Unassembled WGS sequence"/>
</dbReference>
<sequence length="343" mass="39429">MTKRRLEGCSPLSRRKCLVRKTRKKKKTRRRKKRDRRTRKIPRKGSLLCLLYLWTSMLTRIIYEASDRQSNGHNASSYDLSGVWQALSFVPSPSLGDCCKVNRSAGATKKTAIGDVHRHSKCGGSRGAIRVIRKFRLPCQGASLMDSGIPNMVSPLMWPNIPNNGNREKYQQPWQFDAFNQSICGREEENLNFMAPANSMLSYESSANSGRYGTRLQEFTKISLLYLSRAQWSRNCLYTYLGFTELGIAPFEIESMYLGFSEPGIRKRNTNQGACDVILAVEPRQTLGLPQPVRLGLLAQPVREQALLVWLFWSVPEEPFYHTILRNDRECLERKIWEGERRK</sequence>
<organism evidence="2 3">
    <name type="scientific">Stylosanthes scabra</name>
    <dbReference type="NCBI Taxonomy" id="79078"/>
    <lineage>
        <taxon>Eukaryota</taxon>
        <taxon>Viridiplantae</taxon>
        <taxon>Streptophyta</taxon>
        <taxon>Embryophyta</taxon>
        <taxon>Tracheophyta</taxon>
        <taxon>Spermatophyta</taxon>
        <taxon>Magnoliopsida</taxon>
        <taxon>eudicotyledons</taxon>
        <taxon>Gunneridae</taxon>
        <taxon>Pentapetalae</taxon>
        <taxon>rosids</taxon>
        <taxon>fabids</taxon>
        <taxon>Fabales</taxon>
        <taxon>Fabaceae</taxon>
        <taxon>Papilionoideae</taxon>
        <taxon>50 kb inversion clade</taxon>
        <taxon>dalbergioids sensu lato</taxon>
        <taxon>Dalbergieae</taxon>
        <taxon>Pterocarpus clade</taxon>
        <taxon>Stylosanthes</taxon>
    </lineage>
</organism>
<accession>A0ABU6XBW9</accession>
<comment type="caution">
    <text evidence="2">The sequence shown here is derived from an EMBL/GenBank/DDBJ whole genome shotgun (WGS) entry which is preliminary data.</text>
</comment>
<name>A0ABU6XBW9_9FABA</name>
<reference evidence="2 3" key="1">
    <citation type="journal article" date="2023" name="Plants (Basel)">
        <title>Bridging the Gap: Combining Genomics and Transcriptomics Approaches to Understand Stylosanthes scabra, an Orphan Legume from the Brazilian Caatinga.</title>
        <authorList>
            <person name="Ferreira-Neto J.R.C."/>
            <person name="da Silva M.D."/>
            <person name="Binneck E."/>
            <person name="de Melo N.F."/>
            <person name="da Silva R.H."/>
            <person name="de Melo A.L.T.M."/>
            <person name="Pandolfi V."/>
            <person name="Bustamante F.O."/>
            <person name="Brasileiro-Vidal A.C."/>
            <person name="Benko-Iseppon A.M."/>
        </authorList>
    </citation>
    <scope>NUCLEOTIDE SEQUENCE [LARGE SCALE GENOMIC DNA]</scope>
    <source>
        <tissue evidence="2">Leaves</tissue>
    </source>
</reference>
<proteinExistence type="predicted"/>